<sequence>MFMYRQMMVYDIFVKEYLIQMHYELSPPSSTGCSSVAVSGHQKRRMLYEDKEHDFRRVLGNTGMISSLCKYLGEGRAKRRNRRSGRSRRRSQSVKRQWQDQELDGTELVISDTNIGDICPNESEPQIVPCSNKQAIQIQTDHHPMSFEDVTASECKRQKLDQTQSHQSGRRKQNHKELLEIDDPLSDLFANFDAASYEQSLQGTNNGPVQPTSLYSDRRIYSLTVPQMYQLASPFSCDKITQFNSNTLQQNRVIRKVVTSPGWQVFVIKDI</sequence>
<name>A0A915E606_9BILA</name>
<proteinExistence type="predicted"/>
<feature type="compositionally biased region" description="Basic residues" evidence="1">
    <location>
        <begin position="77"/>
        <end position="93"/>
    </location>
</feature>
<dbReference type="AlphaFoldDB" id="A0A915E606"/>
<accession>A0A915E606</accession>
<feature type="region of interest" description="Disordered" evidence="1">
    <location>
        <begin position="76"/>
        <end position="100"/>
    </location>
</feature>
<protein>
    <submittedName>
        <fullName evidence="3">Uncharacterized protein</fullName>
    </submittedName>
</protein>
<evidence type="ECO:0000256" key="1">
    <source>
        <dbReference type="SAM" id="MobiDB-lite"/>
    </source>
</evidence>
<dbReference type="Proteomes" id="UP000887574">
    <property type="component" value="Unplaced"/>
</dbReference>
<evidence type="ECO:0000313" key="3">
    <source>
        <dbReference type="WBParaSite" id="jg26564"/>
    </source>
</evidence>
<evidence type="ECO:0000313" key="2">
    <source>
        <dbReference type="Proteomes" id="UP000887574"/>
    </source>
</evidence>
<dbReference type="WBParaSite" id="jg26564">
    <property type="protein sequence ID" value="jg26564"/>
    <property type="gene ID" value="jg26564"/>
</dbReference>
<organism evidence="2 3">
    <name type="scientific">Ditylenchus dipsaci</name>
    <dbReference type="NCBI Taxonomy" id="166011"/>
    <lineage>
        <taxon>Eukaryota</taxon>
        <taxon>Metazoa</taxon>
        <taxon>Ecdysozoa</taxon>
        <taxon>Nematoda</taxon>
        <taxon>Chromadorea</taxon>
        <taxon>Rhabditida</taxon>
        <taxon>Tylenchina</taxon>
        <taxon>Tylenchomorpha</taxon>
        <taxon>Sphaerularioidea</taxon>
        <taxon>Anguinidae</taxon>
        <taxon>Anguininae</taxon>
        <taxon>Ditylenchus</taxon>
    </lineage>
</organism>
<keyword evidence="2" id="KW-1185">Reference proteome</keyword>
<reference evidence="3" key="1">
    <citation type="submission" date="2022-11" db="UniProtKB">
        <authorList>
            <consortium name="WormBaseParasite"/>
        </authorList>
    </citation>
    <scope>IDENTIFICATION</scope>
</reference>